<gene>
    <name evidence="1" type="ORF">RRG08_059613</name>
</gene>
<name>A0AAE1CVS6_9GAST</name>
<dbReference type="EMBL" id="JAWDGP010006521">
    <property type="protein sequence ID" value="KAK3739487.1"/>
    <property type="molecule type" value="Genomic_DNA"/>
</dbReference>
<keyword evidence="2" id="KW-1185">Reference proteome</keyword>
<protein>
    <submittedName>
        <fullName evidence="1">Uncharacterized protein</fullName>
    </submittedName>
</protein>
<proteinExistence type="predicted"/>
<evidence type="ECO:0000313" key="2">
    <source>
        <dbReference type="Proteomes" id="UP001283361"/>
    </source>
</evidence>
<organism evidence="1 2">
    <name type="scientific">Elysia crispata</name>
    <name type="common">lettuce slug</name>
    <dbReference type="NCBI Taxonomy" id="231223"/>
    <lineage>
        <taxon>Eukaryota</taxon>
        <taxon>Metazoa</taxon>
        <taxon>Spiralia</taxon>
        <taxon>Lophotrochozoa</taxon>
        <taxon>Mollusca</taxon>
        <taxon>Gastropoda</taxon>
        <taxon>Heterobranchia</taxon>
        <taxon>Euthyneura</taxon>
        <taxon>Panpulmonata</taxon>
        <taxon>Sacoglossa</taxon>
        <taxon>Placobranchoidea</taxon>
        <taxon>Plakobranchidae</taxon>
        <taxon>Elysia</taxon>
    </lineage>
</organism>
<accession>A0AAE1CVS6</accession>
<comment type="caution">
    <text evidence="1">The sequence shown here is derived from an EMBL/GenBank/DDBJ whole genome shotgun (WGS) entry which is preliminary data.</text>
</comment>
<sequence>MPIIFMVAMLKVARPMCDVDPARPMRDSDPPRSMCDVDPARPMCDVEPARPMCDADPAISMCDVDPARPMCDAEPVPERACGKRLRQWFPHHSSSLYLVVLITFTISTPAVTATVFTNCSQFDTNLNLVTLEPNTNHYASSLRHVSHSRCLRSLVLFNANMIVPMCYSIEFYSHKFHAPASRKHAFSISRKRDKNKLKGQDKSNGVEL</sequence>
<reference evidence="1" key="1">
    <citation type="journal article" date="2023" name="G3 (Bethesda)">
        <title>A reference genome for the long-term kleptoplast-retaining sea slug Elysia crispata morphotype clarki.</title>
        <authorList>
            <person name="Eastman K.E."/>
            <person name="Pendleton A.L."/>
            <person name="Shaikh M.A."/>
            <person name="Suttiyut T."/>
            <person name="Ogas R."/>
            <person name="Tomko P."/>
            <person name="Gavelis G."/>
            <person name="Widhalm J.R."/>
            <person name="Wisecaver J.H."/>
        </authorList>
    </citation>
    <scope>NUCLEOTIDE SEQUENCE</scope>
    <source>
        <strain evidence="1">ECLA1</strain>
    </source>
</reference>
<dbReference type="Proteomes" id="UP001283361">
    <property type="component" value="Unassembled WGS sequence"/>
</dbReference>
<evidence type="ECO:0000313" key="1">
    <source>
        <dbReference type="EMBL" id="KAK3739487.1"/>
    </source>
</evidence>
<dbReference type="AlphaFoldDB" id="A0AAE1CVS6"/>